<gene>
    <name evidence="1" type="ORF">LCGC14_0586310</name>
</gene>
<reference evidence="1" key="1">
    <citation type="journal article" date="2015" name="Nature">
        <title>Complex archaea that bridge the gap between prokaryotes and eukaryotes.</title>
        <authorList>
            <person name="Spang A."/>
            <person name="Saw J.H."/>
            <person name="Jorgensen S.L."/>
            <person name="Zaremba-Niedzwiedzka K."/>
            <person name="Martijn J."/>
            <person name="Lind A.E."/>
            <person name="van Eijk R."/>
            <person name="Schleper C."/>
            <person name="Guy L."/>
            <person name="Ettema T.J."/>
        </authorList>
    </citation>
    <scope>NUCLEOTIDE SEQUENCE</scope>
</reference>
<comment type="caution">
    <text evidence="1">The sequence shown here is derived from an EMBL/GenBank/DDBJ whole genome shotgun (WGS) entry which is preliminary data.</text>
</comment>
<proteinExistence type="predicted"/>
<dbReference type="EMBL" id="LAZR01000902">
    <property type="protein sequence ID" value="KKN55030.1"/>
    <property type="molecule type" value="Genomic_DNA"/>
</dbReference>
<evidence type="ECO:0000313" key="1">
    <source>
        <dbReference type="EMBL" id="KKN55030.1"/>
    </source>
</evidence>
<sequence length="50" mass="5797">MSEVGYNDHIDHNVEMIEYYWESVWNDDGEFICKTCGKVPKDCVGKIKIG</sequence>
<dbReference type="AlphaFoldDB" id="A0A0F9REV3"/>
<name>A0A0F9REV3_9ZZZZ</name>
<accession>A0A0F9REV3</accession>
<protein>
    <submittedName>
        <fullName evidence="1">Uncharacterized protein</fullName>
    </submittedName>
</protein>
<organism evidence="1">
    <name type="scientific">marine sediment metagenome</name>
    <dbReference type="NCBI Taxonomy" id="412755"/>
    <lineage>
        <taxon>unclassified sequences</taxon>
        <taxon>metagenomes</taxon>
        <taxon>ecological metagenomes</taxon>
    </lineage>
</organism>